<protein>
    <recommendedName>
        <fullName evidence="14">CRISPR-associated endonuclease Cas1</fullName>
        <ecNumber evidence="14">3.1.-.-</ecNumber>
    </recommendedName>
</protein>
<evidence type="ECO:0000256" key="6">
    <source>
        <dbReference type="ARBA" id="ARBA00022842"/>
    </source>
</evidence>
<keyword evidence="5" id="KW-0269">Exonuclease</keyword>
<evidence type="ECO:0000256" key="9">
    <source>
        <dbReference type="ARBA" id="ARBA00023118"/>
    </source>
</evidence>
<dbReference type="PANTHER" id="PTHR34353:SF2">
    <property type="entry name" value="CRISPR-ASSOCIATED ENDONUCLEASE CAS1 1"/>
    <property type="match status" value="1"/>
</dbReference>
<evidence type="ECO:0000256" key="7">
    <source>
        <dbReference type="ARBA" id="ARBA00023004"/>
    </source>
</evidence>
<keyword evidence="11 14" id="KW-0464">Manganese</keyword>
<evidence type="ECO:0000256" key="3">
    <source>
        <dbReference type="ARBA" id="ARBA00022759"/>
    </source>
</evidence>
<feature type="binding site" evidence="14">
    <location>
        <position position="477"/>
    </location>
    <ligand>
        <name>Mn(2+)</name>
        <dbReference type="ChEBI" id="CHEBI:29035"/>
    </ligand>
</feature>
<dbReference type="NCBIfam" id="TIGR00287">
    <property type="entry name" value="cas1"/>
    <property type="match status" value="1"/>
</dbReference>
<dbReference type="Gene3D" id="3.90.320.10">
    <property type="match status" value="1"/>
</dbReference>
<keyword evidence="9 14" id="KW-0051">Antiviral defense</keyword>
<keyword evidence="6 14" id="KW-0460">Magnesium</keyword>
<dbReference type="InterPro" id="IPR042206">
    <property type="entry name" value="CRISPR-assoc_Cas1_C"/>
</dbReference>
<dbReference type="Proteomes" id="UP000179266">
    <property type="component" value="Unassembled WGS sequence"/>
</dbReference>
<dbReference type="PANTHER" id="PTHR34353">
    <property type="entry name" value="CRISPR-ASSOCIATED ENDONUCLEASE CAS1 1"/>
    <property type="match status" value="1"/>
</dbReference>
<comment type="catalytic activity">
    <reaction evidence="12">
        <text>exonucleolytic cleavage in the 5'- to 3'-direction to yield nucleoside 3'-phosphates.</text>
        <dbReference type="EC" id="3.1.12.1"/>
    </reaction>
</comment>
<gene>
    <name evidence="14" type="primary">cas1</name>
    <name evidence="16" type="ORF">A2161_02480</name>
</gene>
<keyword evidence="7" id="KW-0408">Iron</keyword>
<evidence type="ECO:0000256" key="4">
    <source>
        <dbReference type="ARBA" id="ARBA00022801"/>
    </source>
</evidence>
<dbReference type="GO" id="GO:0003677">
    <property type="term" value="F:DNA binding"/>
    <property type="evidence" value="ECO:0007669"/>
    <property type="project" value="UniProtKB-KW"/>
</dbReference>
<organism evidence="16 17">
    <name type="scientific">Candidatus Schekmanbacteria bacterium RBG_13_48_7</name>
    <dbReference type="NCBI Taxonomy" id="1817878"/>
    <lineage>
        <taxon>Bacteria</taxon>
        <taxon>Candidatus Schekmaniibacteriota</taxon>
    </lineage>
</organism>
<dbReference type="Gene3D" id="3.100.10.20">
    <property type="entry name" value="CRISPR-associated endonuclease Cas1, N-terminal domain"/>
    <property type="match status" value="1"/>
</dbReference>
<dbReference type="GO" id="GO:0004519">
    <property type="term" value="F:endonuclease activity"/>
    <property type="evidence" value="ECO:0007669"/>
    <property type="project" value="UniProtKB-UniRule"/>
</dbReference>
<dbReference type="NCBIfam" id="TIGR00372">
    <property type="entry name" value="cas4"/>
    <property type="match status" value="1"/>
</dbReference>
<evidence type="ECO:0000256" key="8">
    <source>
        <dbReference type="ARBA" id="ARBA00023014"/>
    </source>
</evidence>
<sequence length="570" mass="65753">MSINTENNKIVAGELPDFIPARMLNEFIYCPRLFYMEWVQGEFVHNEYTLDGTFKHKNVDSEMPRIRKSKNDHAEENEEKYHTRSLMLSSPELGAISKIDFAEFTGNTVVPVEYKRGKIPEIEGGAWLNDQVQLCLQMLILRDNGFICDNGFIYFVDSKRRIEIERTAELEHLTVKSLEAMRSIVVKKKIPPPLEESGKCQKCSLVSICLPDETNLLKYSENLENVDKTKEIRRLYPARDDRIPLYIQAQGAFIGKEGDLVTIKSNGQKIQDVRIMDISQVNIMGNVQLSSQLLKILCLENIPVCYFTYGNWFYGITTGMSHKNVELRISQYELARDEFRSWSISRCFIEGKIRNSRTMLRRNARSIDKDILNRMNVSIHDAKNAQSLSSLLGIEGNAAHLYFSNFHKLLSQESNFDFTSRNRRPPRDPVNAMLSFLYAVLVKDITVILLSVGFDPFLGFYHQPRYGRPALALDLMEEFRSVIVDSVVITVLNTNQISRGDFVSIADTVTMKPEAKKKVIEAYEKRMNELIKHPIFGYSMSYRRIIETQARLLARYAMSEIEQYKAFVTR</sequence>
<keyword evidence="10 14" id="KW-0238">DNA-binding</keyword>
<comment type="cofactor">
    <cofactor evidence="14">
        <name>Mg(2+)</name>
        <dbReference type="ChEBI" id="CHEBI:18420"/>
    </cofactor>
    <cofactor evidence="14">
        <name>Mn(2+)</name>
        <dbReference type="ChEBI" id="CHEBI:29035"/>
    </cofactor>
</comment>
<keyword evidence="2 14" id="KW-0479">Metal-binding</keyword>
<evidence type="ECO:0000256" key="14">
    <source>
        <dbReference type="HAMAP-Rule" id="MF_01470"/>
    </source>
</evidence>
<feature type="domain" description="DUF83" evidence="15">
    <location>
        <begin position="23"/>
        <end position="210"/>
    </location>
</feature>
<dbReference type="AlphaFoldDB" id="A0A1F7RP34"/>
<dbReference type="Pfam" id="PF01930">
    <property type="entry name" value="Cas_Cas4"/>
    <property type="match status" value="1"/>
</dbReference>
<dbReference type="GO" id="GO:0046872">
    <property type="term" value="F:metal ion binding"/>
    <property type="evidence" value="ECO:0007669"/>
    <property type="project" value="UniProtKB-UniRule"/>
</dbReference>
<evidence type="ECO:0000256" key="13">
    <source>
        <dbReference type="ARBA" id="ARBA00038592"/>
    </source>
</evidence>
<dbReference type="InterPro" id="IPR002729">
    <property type="entry name" value="CRISPR-assoc_Cas1"/>
</dbReference>
<feature type="binding site" evidence="14">
    <location>
        <position position="395"/>
    </location>
    <ligand>
        <name>Mn(2+)</name>
        <dbReference type="ChEBI" id="CHEBI:29035"/>
    </ligand>
</feature>
<keyword evidence="3 14" id="KW-0255">Endonuclease</keyword>
<accession>A0A1F7RP34</accession>
<dbReference type="EMBL" id="MGDD01000299">
    <property type="protein sequence ID" value="OGL42918.1"/>
    <property type="molecule type" value="Genomic_DNA"/>
</dbReference>
<evidence type="ECO:0000256" key="2">
    <source>
        <dbReference type="ARBA" id="ARBA00022723"/>
    </source>
</evidence>
<evidence type="ECO:0000256" key="1">
    <source>
        <dbReference type="ARBA" id="ARBA00022722"/>
    </source>
</evidence>
<dbReference type="InterPro" id="IPR013343">
    <property type="entry name" value="CRISPR-assoc_prot_Cas4"/>
</dbReference>
<evidence type="ECO:0000313" key="17">
    <source>
        <dbReference type="Proteomes" id="UP000179266"/>
    </source>
</evidence>
<dbReference type="Pfam" id="PF01867">
    <property type="entry name" value="Cas_Cas1"/>
    <property type="match status" value="1"/>
</dbReference>
<dbReference type="GO" id="GO:0004527">
    <property type="term" value="F:exonuclease activity"/>
    <property type="evidence" value="ECO:0007669"/>
    <property type="project" value="UniProtKB-KW"/>
</dbReference>
<evidence type="ECO:0000256" key="11">
    <source>
        <dbReference type="ARBA" id="ARBA00023211"/>
    </source>
</evidence>
<keyword evidence="8" id="KW-0411">Iron-sulfur</keyword>
<comment type="function">
    <text evidence="14">CRISPR (clustered regularly interspaced short palindromic repeat), is an adaptive immune system that provides protection against mobile genetic elements (viruses, transposable elements and conjugative plasmids). CRISPR clusters contain spacers, sequences complementary to antecedent mobile elements, and target invading nucleic acids. CRISPR clusters are transcribed and processed into CRISPR RNA (crRNA). Acts as a dsDNA endonuclease. Involved in the integration of spacer DNA into the CRISPR cassette.</text>
</comment>
<dbReference type="EC" id="3.1.-.-" evidence="14"/>
<dbReference type="CDD" id="cd09634">
    <property type="entry name" value="Cas1_I-II-III"/>
    <property type="match status" value="1"/>
</dbReference>
<evidence type="ECO:0000259" key="15">
    <source>
        <dbReference type="Pfam" id="PF01930"/>
    </source>
</evidence>
<dbReference type="InterPro" id="IPR022765">
    <property type="entry name" value="Dna2/Cas4_DUF83"/>
</dbReference>
<evidence type="ECO:0000313" key="16">
    <source>
        <dbReference type="EMBL" id="OGL42918.1"/>
    </source>
</evidence>
<comment type="similarity">
    <text evidence="14">Belongs to the CRISPR-associated endonuclease Cas1 family.</text>
</comment>
<comment type="caution">
    <text evidence="16">The sequence shown here is derived from an EMBL/GenBank/DDBJ whole genome shotgun (WGS) entry which is preliminary data.</text>
</comment>
<dbReference type="GO" id="GO:0043571">
    <property type="term" value="P:maintenance of CRISPR repeat elements"/>
    <property type="evidence" value="ECO:0007669"/>
    <property type="project" value="UniProtKB-UniRule"/>
</dbReference>
<proteinExistence type="inferred from homology"/>
<dbReference type="HAMAP" id="MF_01470">
    <property type="entry name" value="Cas1"/>
    <property type="match status" value="1"/>
</dbReference>
<evidence type="ECO:0000256" key="12">
    <source>
        <dbReference type="ARBA" id="ARBA00033996"/>
    </source>
</evidence>
<evidence type="ECO:0000256" key="10">
    <source>
        <dbReference type="ARBA" id="ARBA00023125"/>
    </source>
</evidence>
<dbReference type="InterPro" id="IPR011604">
    <property type="entry name" value="PDDEXK-like_dom_sf"/>
</dbReference>
<dbReference type="Gene3D" id="1.20.120.920">
    <property type="entry name" value="CRISPR-associated endonuclease Cas1, C-terminal domain"/>
    <property type="match status" value="1"/>
</dbReference>
<reference evidence="16 17" key="1">
    <citation type="journal article" date="2016" name="Nat. Commun.">
        <title>Thousands of microbial genomes shed light on interconnected biogeochemical processes in an aquifer system.</title>
        <authorList>
            <person name="Anantharaman K."/>
            <person name="Brown C.T."/>
            <person name="Hug L.A."/>
            <person name="Sharon I."/>
            <person name="Castelle C.J."/>
            <person name="Probst A.J."/>
            <person name="Thomas B.C."/>
            <person name="Singh A."/>
            <person name="Wilkins M.J."/>
            <person name="Karaoz U."/>
            <person name="Brodie E.L."/>
            <person name="Williams K.H."/>
            <person name="Hubbard S.S."/>
            <person name="Banfield J.F."/>
        </authorList>
    </citation>
    <scope>NUCLEOTIDE SEQUENCE [LARGE SCALE GENOMIC DNA]</scope>
</reference>
<dbReference type="GO" id="GO:0051536">
    <property type="term" value="F:iron-sulfur cluster binding"/>
    <property type="evidence" value="ECO:0007669"/>
    <property type="project" value="UniProtKB-KW"/>
</dbReference>
<keyword evidence="1 14" id="KW-0540">Nuclease</keyword>
<name>A0A1F7RP34_9BACT</name>
<dbReference type="InterPro" id="IPR050646">
    <property type="entry name" value="Cas1"/>
</dbReference>
<dbReference type="InterPro" id="IPR042211">
    <property type="entry name" value="CRISPR-assoc_Cas1_N"/>
</dbReference>
<comment type="subunit">
    <text evidence="13 14">Homodimer, forms a heterotetramer with a Cas2 homodimer.</text>
</comment>
<dbReference type="GO" id="GO:0051607">
    <property type="term" value="P:defense response to virus"/>
    <property type="evidence" value="ECO:0007669"/>
    <property type="project" value="UniProtKB-UniRule"/>
</dbReference>
<keyword evidence="4 14" id="KW-0378">Hydrolase</keyword>
<evidence type="ECO:0000256" key="5">
    <source>
        <dbReference type="ARBA" id="ARBA00022839"/>
    </source>
</evidence>
<feature type="binding site" evidence="14">
    <location>
        <position position="462"/>
    </location>
    <ligand>
        <name>Mn(2+)</name>
        <dbReference type="ChEBI" id="CHEBI:29035"/>
    </ligand>
</feature>